<evidence type="ECO:0000256" key="1">
    <source>
        <dbReference type="SAM" id="MobiDB-lite"/>
    </source>
</evidence>
<sequence length="313" mass="33567">MADIRVVCPCCGVSLRAKEQLAGQTIRCPQCVSLVPIKPPEEGYAQPVEANYEAVPLEEQNVGRVCPKCANSLKPGGKLCSQCGWHLELEAYFEDLKDDNMVVREEPKTKWESWFADQLHENSRPQDVLNFSAIAGAVVTIITLAAAHLRFGMAGMLIIPLLIGVWIAWYRVMQLIGLLNDPTRKRILAKEDAERKTKETAPASAPMTPAATATAAATTAKPTTGGKPAATKPLSFDLPDADLPGQAKPKPASAQPQRKPVRPDLASKPTVAAGSKPKPAPKPAAPARPASKPVAEAPAKPKPSDDDWLNDLL</sequence>
<name>A0A5C5V1K6_9BACT</name>
<reference evidence="3 4" key="1">
    <citation type="submission" date="2019-02" db="EMBL/GenBank/DDBJ databases">
        <title>Deep-cultivation of Planctomycetes and their phenomic and genomic characterization uncovers novel biology.</title>
        <authorList>
            <person name="Wiegand S."/>
            <person name="Jogler M."/>
            <person name="Boedeker C."/>
            <person name="Pinto D."/>
            <person name="Vollmers J."/>
            <person name="Rivas-Marin E."/>
            <person name="Kohn T."/>
            <person name="Peeters S.H."/>
            <person name="Heuer A."/>
            <person name="Rast P."/>
            <person name="Oberbeckmann S."/>
            <person name="Bunk B."/>
            <person name="Jeske O."/>
            <person name="Meyerdierks A."/>
            <person name="Storesund J.E."/>
            <person name="Kallscheuer N."/>
            <person name="Luecker S."/>
            <person name="Lage O.M."/>
            <person name="Pohl T."/>
            <person name="Merkel B.J."/>
            <person name="Hornburger P."/>
            <person name="Mueller R.-W."/>
            <person name="Bruemmer F."/>
            <person name="Labrenz M."/>
            <person name="Spormann A.M."/>
            <person name="Op Den Camp H."/>
            <person name="Overmann J."/>
            <person name="Amann R."/>
            <person name="Jetten M.S.M."/>
            <person name="Mascher T."/>
            <person name="Medema M.H."/>
            <person name="Devos D.P."/>
            <person name="Kaster A.-K."/>
            <person name="Ovreas L."/>
            <person name="Rohde M."/>
            <person name="Galperin M.Y."/>
            <person name="Jogler C."/>
        </authorList>
    </citation>
    <scope>NUCLEOTIDE SEQUENCE [LARGE SCALE GENOMIC DNA]</scope>
    <source>
        <strain evidence="3 4">Enr8</strain>
    </source>
</reference>
<dbReference type="EMBL" id="SJPF01000004">
    <property type="protein sequence ID" value="TWT31830.1"/>
    <property type="molecule type" value="Genomic_DNA"/>
</dbReference>
<feature type="compositionally biased region" description="Low complexity" evidence="1">
    <location>
        <begin position="287"/>
        <end position="298"/>
    </location>
</feature>
<organism evidence="3 4">
    <name type="scientific">Blastopirellula retiformator</name>
    <dbReference type="NCBI Taxonomy" id="2527970"/>
    <lineage>
        <taxon>Bacteria</taxon>
        <taxon>Pseudomonadati</taxon>
        <taxon>Planctomycetota</taxon>
        <taxon>Planctomycetia</taxon>
        <taxon>Pirellulales</taxon>
        <taxon>Pirellulaceae</taxon>
        <taxon>Blastopirellula</taxon>
    </lineage>
</organism>
<accession>A0A5C5V1K6</accession>
<evidence type="ECO:0000313" key="3">
    <source>
        <dbReference type="EMBL" id="TWT31830.1"/>
    </source>
</evidence>
<gene>
    <name evidence="3" type="ORF">Enr8_37550</name>
</gene>
<protein>
    <submittedName>
        <fullName evidence="3">Double zinc ribbon</fullName>
    </submittedName>
</protein>
<feature type="transmembrane region" description="Helical" evidence="2">
    <location>
        <begin position="153"/>
        <end position="170"/>
    </location>
</feature>
<keyword evidence="4" id="KW-1185">Reference proteome</keyword>
<dbReference type="Proteomes" id="UP000318878">
    <property type="component" value="Unassembled WGS sequence"/>
</dbReference>
<feature type="transmembrane region" description="Helical" evidence="2">
    <location>
        <begin position="128"/>
        <end position="147"/>
    </location>
</feature>
<proteinExistence type="predicted"/>
<dbReference type="RefSeq" id="WP_186767735.1">
    <property type="nucleotide sequence ID" value="NZ_SJPF01000004.1"/>
</dbReference>
<feature type="region of interest" description="Disordered" evidence="1">
    <location>
        <begin position="192"/>
        <end position="313"/>
    </location>
</feature>
<evidence type="ECO:0000256" key="2">
    <source>
        <dbReference type="SAM" id="Phobius"/>
    </source>
</evidence>
<evidence type="ECO:0000313" key="4">
    <source>
        <dbReference type="Proteomes" id="UP000318878"/>
    </source>
</evidence>
<keyword evidence="2" id="KW-0812">Transmembrane</keyword>
<feature type="compositionally biased region" description="Low complexity" evidence="1">
    <location>
        <begin position="200"/>
        <end position="233"/>
    </location>
</feature>
<keyword evidence="2" id="KW-1133">Transmembrane helix</keyword>
<dbReference type="AlphaFoldDB" id="A0A5C5V1K6"/>
<comment type="caution">
    <text evidence="3">The sequence shown here is derived from an EMBL/GenBank/DDBJ whole genome shotgun (WGS) entry which is preliminary data.</text>
</comment>
<keyword evidence="2" id="KW-0472">Membrane</keyword>